<keyword evidence="1" id="KW-0472">Membrane</keyword>
<protein>
    <recommendedName>
        <fullName evidence="4">Transmembrane protein</fullName>
    </recommendedName>
</protein>
<name>A0A8S1RUQ3_9CILI</name>
<feature type="transmembrane region" description="Helical" evidence="1">
    <location>
        <begin position="28"/>
        <end position="53"/>
    </location>
</feature>
<evidence type="ECO:0000313" key="3">
    <source>
        <dbReference type="Proteomes" id="UP000692954"/>
    </source>
</evidence>
<evidence type="ECO:0008006" key="4">
    <source>
        <dbReference type="Google" id="ProtNLM"/>
    </source>
</evidence>
<reference evidence="2" key="1">
    <citation type="submission" date="2021-01" db="EMBL/GenBank/DDBJ databases">
        <authorList>
            <consortium name="Genoscope - CEA"/>
            <person name="William W."/>
        </authorList>
    </citation>
    <scope>NUCLEOTIDE SEQUENCE</scope>
</reference>
<dbReference type="AlphaFoldDB" id="A0A8S1RUQ3"/>
<keyword evidence="1" id="KW-0812">Transmembrane</keyword>
<evidence type="ECO:0000313" key="2">
    <source>
        <dbReference type="EMBL" id="CAD8131082.1"/>
    </source>
</evidence>
<keyword evidence="1" id="KW-1133">Transmembrane helix</keyword>
<sequence length="838" mass="98043">MELLIFYLNNVLLVSNQIQIKKVEFLQLILIVLYLMLMVIVNYVQMVLSLMLLQIQEHVQQLYVVQRFQIVLIVLPTKNPMQMLFRMKVAILLDYKKNNYNVSNVIKDIILIFSWKMYSYNLTQINSGYQVYSQSSKSFFLNEDLNDPLCTLCYNGYDLYDNKCKGCGDGCHIDSVSMCVYEFDTADCSQCPPGQRSLADDYSDCADCPQYCEACRERTQDVINSINQLLNPSNSDFQRYSNLCYKIMKNFDSTKNLYLDTITHTPTVCSYLETSKKCYHTSTITFELNCNNEESIPDVQDLSSIFKHLLLLSSQKILKNMKTIYIEQKCFNIHGSEYKFQKPTQFKTLLQQNVFQLLKLNIHFKSSSTATFYQVGHLSFSNINNLRFENIQFQYNTEIQSKIKNFGNRQIKFIYINQFKNFQERLLKLRYVLFQFFRSSSLYLEQVQFIQLQPIDLFLDQNFTQESSYKLALTKIQFMECQFLIQIQILIKIHLIILQLLLMIQLQIRIHKYFFFGSQNGQTYAKITLSINDLKIQLSSFINSNLFLSNYIIASSISNVDIYTYQFINSVVFMLNHLNIQNFYVGFNKIFNNSIIFSTAALVDPLIVPISALQEFKITNVGFDQNDCNSINCLFLQQTPQNIYDIKNNLKKIVSLQITRTSSVIYTEIIRYFDSSLCAFKQFQNIQISKLKSVDNLGAIVFYFDQIKSIDIDTLQCDSIQSNCITVHDEFGEEITVDNSYNNFIPSSEYCAEQLWTSNNYNFYCLYVNEFSNGMKLNNIIISNQLLVDFNAIVIQSYDILRMKTSRAKDNLTQFYSNYDKEIIIISNIYAFKYFTCL</sequence>
<proteinExistence type="predicted"/>
<comment type="caution">
    <text evidence="2">The sequence shown here is derived from an EMBL/GenBank/DDBJ whole genome shotgun (WGS) entry which is preliminary data.</text>
</comment>
<dbReference type="EMBL" id="CAJJDN010000369">
    <property type="protein sequence ID" value="CAD8131082.1"/>
    <property type="molecule type" value="Genomic_DNA"/>
</dbReference>
<dbReference type="Proteomes" id="UP000692954">
    <property type="component" value="Unassembled WGS sequence"/>
</dbReference>
<accession>A0A8S1RUQ3</accession>
<keyword evidence="3" id="KW-1185">Reference proteome</keyword>
<organism evidence="2 3">
    <name type="scientific">Paramecium sonneborni</name>
    <dbReference type="NCBI Taxonomy" id="65129"/>
    <lineage>
        <taxon>Eukaryota</taxon>
        <taxon>Sar</taxon>
        <taxon>Alveolata</taxon>
        <taxon>Ciliophora</taxon>
        <taxon>Intramacronucleata</taxon>
        <taxon>Oligohymenophorea</taxon>
        <taxon>Peniculida</taxon>
        <taxon>Parameciidae</taxon>
        <taxon>Paramecium</taxon>
    </lineage>
</organism>
<gene>
    <name evidence="2" type="ORF">PSON_ATCC_30995.1.T3690005</name>
</gene>
<evidence type="ECO:0000256" key="1">
    <source>
        <dbReference type="SAM" id="Phobius"/>
    </source>
</evidence>